<name>A0ABP4FB73_9ACTN</name>
<protein>
    <recommendedName>
        <fullName evidence="3">GNAT family N-acetyltransferase</fullName>
    </recommendedName>
</protein>
<dbReference type="EMBL" id="BAAAJE010000028">
    <property type="protein sequence ID" value="GAA1160512.1"/>
    <property type="molecule type" value="Genomic_DNA"/>
</dbReference>
<accession>A0ABP4FB73</accession>
<gene>
    <name evidence="1" type="ORF">GCM10009606_43160</name>
</gene>
<keyword evidence="2" id="KW-1185">Reference proteome</keyword>
<reference evidence="2" key="1">
    <citation type="journal article" date="2019" name="Int. J. Syst. Evol. Microbiol.">
        <title>The Global Catalogue of Microorganisms (GCM) 10K type strain sequencing project: providing services to taxonomists for standard genome sequencing and annotation.</title>
        <authorList>
            <consortium name="The Broad Institute Genomics Platform"/>
            <consortium name="The Broad Institute Genome Sequencing Center for Infectious Disease"/>
            <person name="Wu L."/>
            <person name="Ma J."/>
        </authorList>
    </citation>
    <scope>NUCLEOTIDE SEQUENCE [LARGE SCALE GENOMIC DNA]</scope>
    <source>
        <strain evidence="2">JCM 11813</strain>
    </source>
</reference>
<organism evidence="1 2">
    <name type="scientific">Nocardioides aquiterrae</name>
    <dbReference type="NCBI Taxonomy" id="203799"/>
    <lineage>
        <taxon>Bacteria</taxon>
        <taxon>Bacillati</taxon>
        <taxon>Actinomycetota</taxon>
        <taxon>Actinomycetes</taxon>
        <taxon>Propionibacteriales</taxon>
        <taxon>Nocardioidaceae</taxon>
        <taxon>Nocardioides</taxon>
    </lineage>
</organism>
<sequence length="129" mass="14043">MTDLEIGGWDRHHAGTPHLVLRTSAPAEEAIGVLVAELARERFKAKERGPDHFRSRFVDWFDVASGTFNWTTIEGRATPDGGGTAVTLTVVSGEEYRRAPKRAAIALTTAVQQLRAHGHEVSPGAWTLA</sequence>
<dbReference type="RefSeq" id="WP_343910110.1">
    <property type="nucleotide sequence ID" value="NZ_BAAAJE010000028.1"/>
</dbReference>
<evidence type="ECO:0008006" key="3">
    <source>
        <dbReference type="Google" id="ProtNLM"/>
    </source>
</evidence>
<dbReference type="Proteomes" id="UP001499979">
    <property type="component" value="Unassembled WGS sequence"/>
</dbReference>
<proteinExistence type="predicted"/>
<evidence type="ECO:0000313" key="1">
    <source>
        <dbReference type="EMBL" id="GAA1160512.1"/>
    </source>
</evidence>
<comment type="caution">
    <text evidence="1">The sequence shown here is derived from an EMBL/GenBank/DDBJ whole genome shotgun (WGS) entry which is preliminary data.</text>
</comment>
<evidence type="ECO:0000313" key="2">
    <source>
        <dbReference type="Proteomes" id="UP001499979"/>
    </source>
</evidence>